<dbReference type="HOGENOM" id="CLU_1638388_0_0_1"/>
<gene>
    <name evidence="2" type="ORF">TCM_016817</name>
</gene>
<sequence>MPIPRILETIKEVNNEELPPVKPLNSNKAGAMVFLVFVTNLAKPCLIEKAAKLMAFDKAAVIFTAWLACSMLTISAPAAAETSSWAPAPTPVLHPVPSNHFQQCWSIPQLLNTIGLLAQILFTLTLFSRFLLGHEGLSLRPISVKSNTNVDPKAQPFISVFF</sequence>
<protein>
    <submittedName>
        <fullName evidence="2">Uncharacterized protein</fullName>
    </submittedName>
</protein>
<reference evidence="2 3" key="1">
    <citation type="journal article" date="2013" name="Genome Biol.">
        <title>The genome sequence of the most widely cultivated cacao type and its use to identify candidate genes regulating pod color.</title>
        <authorList>
            <person name="Motamayor J.C."/>
            <person name="Mockaitis K."/>
            <person name="Schmutz J."/>
            <person name="Haiminen N."/>
            <person name="Iii D.L."/>
            <person name="Cornejo O."/>
            <person name="Findley S.D."/>
            <person name="Zheng P."/>
            <person name="Utro F."/>
            <person name="Royaert S."/>
            <person name="Saski C."/>
            <person name="Jenkins J."/>
            <person name="Podicheti R."/>
            <person name="Zhao M."/>
            <person name="Scheffler B.E."/>
            <person name="Stack J.C."/>
            <person name="Feltus F.A."/>
            <person name="Mustiga G.M."/>
            <person name="Amores F."/>
            <person name="Phillips W."/>
            <person name="Marelli J.P."/>
            <person name="May G.D."/>
            <person name="Shapiro H."/>
            <person name="Ma J."/>
            <person name="Bustamante C.D."/>
            <person name="Schnell R.J."/>
            <person name="Main D."/>
            <person name="Gilbert D."/>
            <person name="Parida L."/>
            <person name="Kuhn D.N."/>
        </authorList>
    </citation>
    <scope>NUCLEOTIDE SEQUENCE [LARGE SCALE GENOMIC DNA]</scope>
    <source>
        <strain evidence="3">cv. Matina 1-6</strain>
    </source>
</reference>
<feature type="transmembrane region" description="Helical" evidence="1">
    <location>
        <begin position="110"/>
        <end position="132"/>
    </location>
</feature>
<dbReference type="AlphaFoldDB" id="A0A061ED16"/>
<dbReference type="Gramene" id="EOY02297">
    <property type="protein sequence ID" value="EOY02297"/>
    <property type="gene ID" value="TCM_016817"/>
</dbReference>
<evidence type="ECO:0000313" key="2">
    <source>
        <dbReference type="EMBL" id="EOY02297.1"/>
    </source>
</evidence>
<proteinExistence type="predicted"/>
<keyword evidence="1" id="KW-1133">Transmembrane helix</keyword>
<keyword evidence="1" id="KW-0812">Transmembrane</keyword>
<feature type="transmembrane region" description="Helical" evidence="1">
    <location>
        <begin position="59"/>
        <end position="80"/>
    </location>
</feature>
<keyword evidence="3" id="KW-1185">Reference proteome</keyword>
<evidence type="ECO:0000256" key="1">
    <source>
        <dbReference type="SAM" id="Phobius"/>
    </source>
</evidence>
<name>A0A061ED16_THECC</name>
<organism evidence="2 3">
    <name type="scientific">Theobroma cacao</name>
    <name type="common">Cacao</name>
    <name type="synonym">Cocoa</name>
    <dbReference type="NCBI Taxonomy" id="3641"/>
    <lineage>
        <taxon>Eukaryota</taxon>
        <taxon>Viridiplantae</taxon>
        <taxon>Streptophyta</taxon>
        <taxon>Embryophyta</taxon>
        <taxon>Tracheophyta</taxon>
        <taxon>Spermatophyta</taxon>
        <taxon>Magnoliopsida</taxon>
        <taxon>eudicotyledons</taxon>
        <taxon>Gunneridae</taxon>
        <taxon>Pentapetalae</taxon>
        <taxon>rosids</taxon>
        <taxon>malvids</taxon>
        <taxon>Malvales</taxon>
        <taxon>Malvaceae</taxon>
        <taxon>Byttnerioideae</taxon>
        <taxon>Theobroma</taxon>
    </lineage>
</organism>
<accession>A0A061ED16</accession>
<dbReference type="InParanoid" id="A0A061ED16"/>
<keyword evidence="1" id="KW-0472">Membrane</keyword>
<evidence type="ECO:0000313" key="3">
    <source>
        <dbReference type="Proteomes" id="UP000026915"/>
    </source>
</evidence>
<dbReference type="Proteomes" id="UP000026915">
    <property type="component" value="Chromosome 4"/>
</dbReference>
<dbReference type="EMBL" id="CM001882">
    <property type="protein sequence ID" value="EOY02297.1"/>
    <property type="molecule type" value="Genomic_DNA"/>
</dbReference>